<protein>
    <submittedName>
        <fullName evidence="2">Uncharacterized protein</fullName>
    </submittedName>
</protein>
<sequence length="31" mass="3546">SVMIDSEENFARDREMKGSEMVVVGDKNENE</sequence>
<evidence type="ECO:0000313" key="3">
    <source>
        <dbReference type="Proteomes" id="UP000265520"/>
    </source>
</evidence>
<feature type="compositionally biased region" description="Basic and acidic residues" evidence="1">
    <location>
        <begin position="9"/>
        <end position="18"/>
    </location>
</feature>
<feature type="non-terminal residue" evidence="2">
    <location>
        <position position="1"/>
    </location>
</feature>
<keyword evidence="3" id="KW-1185">Reference proteome</keyword>
<dbReference type="EMBL" id="LXQA010232774">
    <property type="protein sequence ID" value="MCI36327.1"/>
    <property type="molecule type" value="Genomic_DNA"/>
</dbReference>
<evidence type="ECO:0000313" key="2">
    <source>
        <dbReference type="EMBL" id="MCI36327.1"/>
    </source>
</evidence>
<comment type="caution">
    <text evidence="2">The sequence shown here is derived from an EMBL/GenBank/DDBJ whole genome shotgun (WGS) entry which is preliminary data.</text>
</comment>
<dbReference type="Proteomes" id="UP000265520">
    <property type="component" value="Unassembled WGS sequence"/>
</dbReference>
<organism evidence="2 3">
    <name type="scientific">Trifolium medium</name>
    <dbReference type="NCBI Taxonomy" id="97028"/>
    <lineage>
        <taxon>Eukaryota</taxon>
        <taxon>Viridiplantae</taxon>
        <taxon>Streptophyta</taxon>
        <taxon>Embryophyta</taxon>
        <taxon>Tracheophyta</taxon>
        <taxon>Spermatophyta</taxon>
        <taxon>Magnoliopsida</taxon>
        <taxon>eudicotyledons</taxon>
        <taxon>Gunneridae</taxon>
        <taxon>Pentapetalae</taxon>
        <taxon>rosids</taxon>
        <taxon>fabids</taxon>
        <taxon>Fabales</taxon>
        <taxon>Fabaceae</taxon>
        <taxon>Papilionoideae</taxon>
        <taxon>50 kb inversion clade</taxon>
        <taxon>NPAAA clade</taxon>
        <taxon>Hologalegina</taxon>
        <taxon>IRL clade</taxon>
        <taxon>Trifolieae</taxon>
        <taxon>Trifolium</taxon>
    </lineage>
</organism>
<reference evidence="2 3" key="1">
    <citation type="journal article" date="2018" name="Front. Plant Sci.">
        <title>Red Clover (Trifolium pratense) and Zigzag Clover (T. medium) - A Picture of Genomic Similarities and Differences.</title>
        <authorList>
            <person name="Dluhosova J."/>
            <person name="Istvanek J."/>
            <person name="Nedelnik J."/>
            <person name="Repkova J."/>
        </authorList>
    </citation>
    <scope>NUCLEOTIDE SEQUENCE [LARGE SCALE GENOMIC DNA]</scope>
    <source>
        <strain evidence="3">cv. 10/8</strain>
        <tissue evidence="2">Leaf</tissue>
    </source>
</reference>
<feature type="region of interest" description="Disordered" evidence="1">
    <location>
        <begin position="1"/>
        <end position="31"/>
    </location>
</feature>
<evidence type="ECO:0000256" key="1">
    <source>
        <dbReference type="SAM" id="MobiDB-lite"/>
    </source>
</evidence>
<accession>A0A392RJC8</accession>
<name>A0A392RJC8_9FABA</name>
<dbReference type="AlphaFoldDB" id="A0A392RJC8"/>
<proteinExistence type="predicted"/>